<dbReference type="InterPro" id="IPR011990">
    <property type="entry name" value="TPR-like_helical_dom_sf"/>
</dbReference>
<feature type="region of interest" description="Disordered" evidence="1">
    <location>
        <begin position="136"/>
        <end position="155"/>
    </location>
</feature>
<sequence length="155" mass="17263">MGKSLESAARLHHLSRIVSSTKPHKPKGTQSRIPNRVATPRTVNPDSVKVESLKKMEALEVEQCRTPLSKVVADCAKRWFQDTLKEAKAGDSSMQVLVAQMYCSGYGVPKDPQKGHAWISKASRSRNSVWRVCGKHPGYNASDSDSCDQENKQRR</sequence>
<accession>A0A8B8K0V9</accession>
<keyword evidence="2" id="KW-1185">Reference proteome</keyword>
<dbReference type="SUPFAM" id="SSF81901">
    <property type="entry name" value="HCP-like"/>
    <property type="match status" value="1"/>
</dbReference>
<feature type="region of interest" description="Disordered" evidence="1">
    <location>
        <begin position="1"/>
        <end position="39"/>
    </location>
</feature>
<evidence type="ECO:0000313" key="3">
    <source>
        <dbReference type="RefSeq" id="XP_027336612.1"/>
    </source>
</evidence>
<name>A0A8B8K0V9_ABRPR</name>
<protein>
    <submittedName>
        <fullName evidence="3 4">Uncharacterized protein LOC113850318</fullName>
    </submittedName>
</protein>
<dbReference type="KEGG" id="aprc:113850318"/>
<evidence type="ECO:0000313" key="4">
    <source>
        <dbReference type="RefSeq" id="XP_027336613.1"/>
    </source>
</evidence>
<dbReference type="AlphaFoldDB" id="A0A8B8K0V9"/>
<dbReference type="PANTHER" id="PTHR36792:SF7">
    <property type="entry name" value="TETRATRICOPEPTIDE-LIKE HELICAL DOMAIN-CONTAINING PROTEIN-RELATED"/>
    <property type="match status" value="1"/>
</dbReference>
<organism evidence="2 4">
    <name type="scientific">Abrus precatorius</name>
    <name type="common">Indian licorice</name>
    <name type="synonym">Glycine abrus</name>
    <dbReference type="NCBI Taxonomy" id="3816"/>
    <lineage>
        <taxon>Eukaryota</taxon>
        <taxon>Viridiplantae</taxon>
        <taxon>Streptophyta</taxon>
        <taxon>Embryophyta</taxon>
        <taxon>Tracheophyta</taxon>
        <taxon>Spermatophyta</taxon>
        <taxon>Magnoliopsida</taxon>
        <taxon>eudicotyledons</taxon>
        <taxon>Gunneridae</taxon>
        <taxon>Pentapetalae</taxon>
        <taxon>rosids</taxon>
        <taxon>fabids</taxon>
        <taxon>Fabales</taxon>
        <taxon>Fabaceae</taxon>
        <taxon>Papilionoideae</taxon>
        <taxon>50 kb inversion clade</taxon>
        <taxon>NPAAA clade</taxon>
        <taxon>indigoferoid/millettioid clade</taxon>
        <taxon>Abreae</taxon>
        <taxon>Abrus</taxon>
    </lineage>
</organism>
<dbReference type="RefSeq" id="XP_027336614.1">
    <property type="nucleotide sequence ID" value="XM_027480813.1"/>
</dbReference>
<evidence type="ECO:0000313" key="5">
    <source>
        <dbReference type="RefSeq" id="XP_027336614.1"/>
    </source>
</evidence>
<proteinExistence type="predicted"/>
<dbReference type="PANTHER" id="PTHR36792">
    <property type="entry name" value="EXPRESSED PROTEIN"/>
    <property type="match status" value="1"/>
</dbReference>
<dbReference type="OrthoDB" id="2384430at2759"/>
<dbReference type="RefSeq" id="XP_027336613.1">
    <property type="nucleotide sequence ID" value="XM_027480812.1"/>
</dbReference>
<evidence type="ECO:0000313" key="2">
    <source>
        <dbReference type="Proteomes" id="UP000694853"/>
    </source>
</evidence>
<evidence type="ECO:0000256" key="1">
    <source>
        <dbReference type="SAM" id="MobiDB-lite"/>
    </source>
</evidence>
<dbReference type="RefSeq" id="XP_027336612.1">
    <property type="nucleotide sequence ID" value="XM_027480811.1"/>
</dbReference>
<reference evidence="3 4" key="2">
    <citation type="submission" date="2025-04" db="UniProtKB">
        <authorList>
            <consortium name="RefSeq"/>
        </authorList>
    </citation>
    <scope>IDENTIFICATION</scope>
    <source>
        <tissue evidence="3 4">Young leaves</tissue>
    </source>
</reference>
<reference evidence="2" key="1">
    <citation type="journal article" date="2019" name="Toxins">
        <title>Detection of Abrin-Like and Prepropulchellin-Like Toxin Genes and Transcripts Using Whole Genome Sequencing and Full-Length Transcript Sequencing of Abrus precatorius.</title>
        <authorList>
            <person name="Hovde B.T."/>
            <person name="Daligault H.E."/>
            <person name="Hanschen E.R."/>
            <person name="Kunde Y.A."/>
            <person name="Johnson M.B."/>
            <person name="Starkenburg S.R."/>
            <person name="Johnson S.L."/>
        </authorList>
    </citation>
    <scope>NUCLEOTIDE SEQUENCE [LARGE SCALE GENOMIC DNA]</scope>
</reference>
<dbReference type="Gene3D" id="1.25.40.10">
    <property type="entry name" value="Tetratricopeptide repeat domain"/>
    <property type="match status" value="1"/>
</dbReference>
<dbReference type="GeneID" id="113850318"/>
<dbReference type="Proteomes" id="UP000694853">
    <property type="component" value="Unplaced"/>
</dbReference>
<gene>
    <name evidence="3 4 5" type="primary">LOC113850318</name>
</gene>